<evidence type="ECO:0000256" key="1">
    <source>
        <dbReference type="SAM" id="MobiDB-lite"/>
    </source>
</evidence>
<keyword evidence="3" id="KW-1185">Reference proteome</keyword>
<accession>A0ABP4XDE2</accession>
<evidence type="ECO:0000313" key="3">
    <source>
        <dbReference type="Proteomes" id="UP001501475"/>
    </source>
</evidence>
<evidence type="ECO:0000313" key="2">
    <source>
        <dbReference type="EMBL" id="GAA1774379.1"/>
    </source>
</evidence>
<proteinExistence type="predicted"/>
<gene>
    <name evidence="2" type="ORF">GCM10009810_34230</name>
</gene>
<feature type="compositionally biased region" description="Basic and acidic residues" evidence="1">
    <location>
        <begin position="38"/>
        <end position="49"/>
    </location>
</feature>
<sequence>MAKKPEYAKAALGPNRLKRTGAGAHLDKRFRRARTRAARRDQAVRDNER</sequence>
<dbReference type="Proteomes" id="UP001501475">
    <property type="component" value="Unassembled WGS sequence"/>
</dbReference>
<organism evidence="2 3">
    <name type="scientific">Nostocoides vanveenii</name>
    <dbReference type="NCBI Taxonomy" id="330835"/>
    <lineage>
        <taxon>Bacteria</taxon>
        <taxon>Bacillati</taxon>
        <taxon>Actinomycetota</taxon>
        <taxon>Actinomycetes</taxon>
        <taxon>Micrococcales</taxon>
        <taxon>Intrasporangiaceae</taxon>
        <taxon>Nostocoides</taxon>
    </lineage>
</organism>
<feature type="compositionally biased region" description="Basic residues" evidence="1">
    <location>
        <begin position="28"/>
        <end position="37"/>
    </location>
</feature>
<protein>
    <submittedName>
        <fullName evidence="2">Uncharacterized protein</fullName>
    </submittedName>
</protein>
<reference evidence="3" key="1">
    <citation type="journal article" date="2019" name="Int. J. Syst. Evol. Microbiol.">
        <title>The Global Catalogue of Microorganisms (GCM) 10K type strain sequencing project: providing services to taxonomists for standard genome sequencing and annotation.</title>
        <authorList>
            <consortium name="The Broad Institute Genomics Platform"/>
            <consortium name="The Broad Institute Genome Sequencing Center for Infectious Disease"/>
            <person name="Wu L."/>
            <person name="Ma J."/>
        </authorList>
    </citation>
    <scope>NUCLEOTIDE SEQUENCE [LARGE SCALE GENOMIC DNA]</scope>
    <source>
        <strain evidence="3">JCM 15591</strain>
    </source>
</reference>
<dbReference type="EMBL" id="BAAAPN010000101">
    <property type="protein sequence ID" value="GAA1774379.1"/>
    <property type="molecule type" value="Genomic_DNA"/>
</dbReference>
<comment type="caution">
    <text evidence="2">The sequence shown here is derived from an EMBL/GenBank/DDBJ whole genome shotgun (WGS) entry which is preliminary data.</text>
</comment>
<feature type="region of interest" description="Disordered" evidence="1">
    <location>
        <begin position="1"/>
        <end position="49"/>
    </location>
</feature>
<name>A0ABP4XDE2_9MICO</name>